<dbReference type="OrthoDB" id="2726318at2759"/>
<keyword evidence="3" id="KW-1185">Reference proteome</keyword>
<reference evidence="2 3" key="1">
    <citation type="submission" date="2015-04" db="EMBL/GenBank/DDBJ databases">
        <title>Complete genome sequence of Schizopora paradoxa KUC8140, a cosmopolitan wood degrader in East Asia.</title>
        <authorList>
            <consortium name="DOE Joint Genome Institute"/>
            <person name="Min B."/>
            <person name="Park H."/>
            <person name="Jang Y."/>
            <person name="Kim J.-J."/>
            <person name="Kim K.H."/>
            <person name="Pangilinan J."/>
            <person name="Lipzen A."/>
            <person name="Riley R."/>
            <person name="Grigoriev I.V."/>
            <person name="Spatafora J.W."/>
            <person name="Choi I.-G."/>
        </authorList>
    </citation>
    <scope>NUCLEOTIDE SEQUENCE [LARGE SCALE GENOMIC DNA]</scope>
    <source>
        <strain evidence="2 3">KUC8140</strain>
    </source>
</reference>
<name>A0A0H2RB92_9AGAM</name>
<accession>A0A0H2RB92</accession>
<proteinExistence type="predicted"/>
<feature type="region of interest" description="Disordered" evidence="1">
    <location>
        <begin position="1"/>
        <end position="102"/>
    </location>
</feature>
<organism evidence="2 3">
    <name type="scientific">Schizopora paradoxa</name>
    <dbReference type="NCBI Taxonomy" id="27342"/>
    <lineage>
        <taxon>Eukaryota</taxon>
        <taxon>Fungi</taxon>
        <taxon>Dikarya</taxon>
        <taxon>Basidiomycota</taxon>
        <taxon>Agaricomycotina</taxon>
        <taxon>Agaricomycetes</taxon>
        <taxon>Hymenochaetales</taxon>
        <taxon>Schizoporaceae</taxon>
        <taxon>Schizopora</taxon>
    </lineage>
</organism>
<evidence type="ECO:0000313" key="3">
    <source>
        <dbReference type="Proteomes" id="UP000053477"/>
    </source>
</evidence>
<evidence type="ECO:0000313" key="2">
    <source>
        <dbReference type="EMBL" id="KLO09064.1"/>
    </source>
</evidence>
<feature type="compositionally biased region" description="Low complexity" evidence="1">
    <location>
        <begin position="1"/>
        <end position="17"/>
    </location>
</feature>
<sequence length="128" mass="13619">MNSPQEPASPSASTPSSGTPPPEVEQITEPVPSNAPSATDTRDSGPARGSASQTKRRLPVGSSSMHGSRDSKARRRDDGGHGSKRGMSGMNTHEGRDGRMKDELVDLELMEKLKNEFGDPFDNAAMNL</sequence>
<feature type="compositionally biased region" description="Basic and acidic residues" evidence="1">
    <location>
        <begin position="93"/>
        <end position="102"/>
    </location>
</feature>
<dbReference type="EMBL" id="KQ086067">
    <property type="protein sequence ID" value="KLO09064.1"/>
    <property type="molecule type" value="Genomic_DNA"/>
</dbReference>
<feature type="compositionally biased region" description="Basic and acidic residues" evidence="1">
    <location>
        <begin position="67"/>
        <end position="81"/>
    </location>
</feature>
<evidence type="ECO:0000256" key="1">
    <source>
        <dbReference type="SAM" id="MobiDB-lite"/>
    </source>
</evidence>
<dbReference type="AlphaFoldDB" id="A0A0H2RB92"/>
<dbReference type="Proteomes" id="UP000053477">
    <property type="component" value="Unassembled WGS sequence"/>
</dbReference>
<gene>
    <name evidence="2" type="ORF">SCHPADRAFT_893371</name>
</gene>
<protein>
    <submittedName>
        <fullName evidence="2">Uncharacterized protein</fullName>
    </submittedName>
</protein>
<dbReference type="InParanoid" id="A0A0H2RB92"/>